<proteinExistence type="predicted"/>
<geneLocation type="plasmid" evidence="2 3">
    <name>paPv4</name>
</geneLocation>
<gene>
    <name evidence="2" type="ORF">QE210_19650</name>
</gene>
<keyword evidence="2" id="KW-0614">Plasmid</keyword>
<accession>A0AA95K8H8</accession>
<dbReference type="RefSeq" id="WP_280626868.1">
    <property type="nucleotide sequence ID" value="NZ_CP123508.1"/>
</dbReference>
<protein>
    <submittedName>
        <fullName evidence="2">Uncharacterized protein</fullName>
    </submittedName>
</protein>
<dbReference type="Proteomes" id="UP001177595">
    <property type="component" value="Plasmid paPv4"/>
</dbReference>
<keyword evidence="1" id="KW-1133">Transmembrane helix</keyword>
<feature type="transmembrane region" description="Helical" evidence="1">
    <location>
        <begin position="45"/>
        <end position="69"/>
    </location>
</feature>
<evidence type="ECO:0000313" key="3">
    <source>
        <dbReference type="Proteomes" id="UP001177595"/>
    </source>
</evidence>
<evidence type="ECO:0000313" key="2">
    <source>
        <dbReference type="EMBL" id="WGM03637.1"/>
    </source>
</evidence>
<dbReference type="EMBL" id="CP123508">
    <property type="protein sequence ID" value="WGM03637.1"/>
    <property type="molecule type" value="Genomic_DNA"/>
</dbReference>
<keyword evidence="1" id="KW-0812">Transmembrane</keyword>
<dbReference type="AlphaFoldDB" id="A0AA95K8H8"/>
<name>A0AA95K8H8_9GAMM</name>
<organism evidence="2 3">
    <name type="scientific">Arsenophonus nasoniae</name>
    <name type="common">son-killer infecting Nasonia vitripennis</name>
    <dbReference type="NCBI Taxonomy" id="638"/>
    <lineage>
        <taxon>Bacteria</taxon>
        <taxon>Pseudomonadati</taxon>
        <taxon>Pseudomonadota</taxon>
        <taxon>Gammaproteobacteria</taxon>
        <taxon>Enterobacterales</taxon>
        <taxon>Morganellaceae</taxon>
        <taxon>Arsenophonus</taxon>
    </lineage>
</organism>
<reference evidence="2" key="1">
    <citation type="submission" date="2023-04" db="EMBL/GenBank/DDBJ databases">
        <title>Genome dynamics across the evolutionary transition to endosymbiosis.</title>
        <authorList>
            <person name="Siozios S."/>
            <person name="Nadal-Jimenez P."/>
            <person name="Azagi T."/>
            <person name="Sprong H."/>
            <person name="Frost C.L."/>
            <person name="Parratt S.R."/>
            <person name="Taylor G."/>
            <person name="Brettell L."/>
            <person name="Lew K.C."/>
            <person name="Croft L."/>
            <person name="King K.C."/>
            <person name="Brockhurst M.A."/>
            <person name="Hypsa V."/>
            <person name="Novakova E."/>
            <person name="Darby A.C."/>
            <person name="Hurst G.D.D."/>
        </authorList>
    </citation>
    <scope>NUCLEOTIDE SEQUENCE</scope>
    <source>
        <strain evidence="2">APv</strain>
        <plasmid evidence="2">paPv4</plasmid>
    </source>
</reference>
<sequence length="143" mass="16499">MSIFGLPITSSAERQKIKALAWEDWKNCSPSLVAFSVFKIMKWWIAFNLLLFASFGFLLIFAETFFYVPQNGITVPLSTLRQSTLSVEWSPIMLFGIIFFACVEYMNDCHHAVKWGLPSMKDYRFETAPLAIRKRLSKRSKGQ</sequence>
<evidence type="ECO:0000256" key="1">
    <source>
        <dbReference type="SAM" id="Phobius"/>
    </source>
</evidence>
<keyword evidence="1" id="KW-0472">Membrane</keyword>
<feature type="transmembrane region" description="Helical" evidence="1">
    <location>
        <begin position="89"/>
        <end position="106"/>
    </location>
</feature>